<organism evidence="2 3">
    <name type="scientific">Streptomyces mobaraensis</name>
    <name type="common">Streptoverticillium mobaraense</name>
    <dbReference type="NCBI Taxonomy" id="35621"/>
    <lineage>
        <taxon>Bacteria</taxon>
        <taxon>Bacillati</taxon>
        <taxon>Actinomycetota</taxon>
        <taxon>Actinomycetes</taxon>
        <taxon>Kitasatosporales</taxon>
        <taxon>Streptomycetaceae</taxon>
        <taxon>Streptomyces</taxon>
    </lineage>
</organism>
<gene>
    <name evidence="2" type="ORF">FRZ00_02370</name>
</gene>
<feature type="compositionally biased region" description="Low complexity" evidence="1">
    <location>
        <begin position="10"/>
        <end position="21"/>
    </location>
</feature>
<dbReference type="EMBL" id="VOKX01000007">
    <property type="protein sequence ID" value="KAB7851004.1"/>
    <property type="molecule type" value="Genomic_DNA"/>
</dbReference>
<protein>
    <submittedName>
        <fullName evidence="2">Uncharacterized protein</fullName>
    </submittedName>
</protein>
<dbReference type="RefSeq" id="WP_004955717.1">
    <property type="nucleotide sequence ID" value="NZ_JBFADJ010000021.1"/>
</dbReference>
<reference evidence="2 3" key="1">
    <citation type="journal article" date="2019" name="Microb. Cell Fact.">
        <title>Exploring novel herbicidin analogues by transcriptional regulator overexpression and MS/MS molecular networking.</title>
        <authorList>
            <person name="Shi Y."/>
            <person name="Gu R."/>
            <person name="Li Y."/>
            <person name="Wang X."/>
            <person name="Ren W."/>
            <person name="Li X."/>
            <person name="Wang L."/>
            <person name="Xie Y."/>
            <person name="Hong B."/>
        </authorList>
    </citation>
    <scope>NUCLEOTIDE SEQUENCE [LARGE SCALE GENOMIC DNA]</scope>
    <source>
        <strain evidence="2 3">US-43</strain>
    </source>
</reference>
<dbReference type="AlphaFoldDB" id="A0A5N5WF79"/>
<feature type="region of interest" description="Disordered" evidence="1">
    <location>
        <begin position="1"/>
        <end position="35"/>
    </location>
</feature>
<evidence type="ECO:0000313" key="2">
    <source>
        <dbReference type="EMBL" id="KAB7851004.1"/>
    </source>
</evidence>
<name>A0A5N5WF79_STRMB</name>
<proteinExistence type="predicted"/>
<accession>A0A5N5WF79</accession>
<comment type="caution">
    <text evidence="2">The sequence shown here is derived from an EMBL/GenBank/DDBJ whole genome shotgun (WGS) entry which is preliminary data.</text>
</comment>
<sequence length="260" mass="27089">METTSRAVTAGAPAGEALPGGPDEPERAPGDRRPLDGYLQAAFPWYGLDATFTGRRWLLQVGTAADGTVEHGATGHGAEPTLRSGRPGRPTKPDRFDKAGTLSDGQRFAVVVTVASRPVRRSADGTGVLEATSVSSAAWLAGAGLLACTWPARMERALRQNWLDQQTALAWELADHLDEAPWTTLSLPVDGVSADFRYRESEYGWVLAGSAPHACGHGGDGGSCGTGGCAGGVHIGAYGRGMSAYGMGFAVIEDIASYTD</sequence>
<dbReference type="OrthoDB" id="4257491at2"/>
<dbReference type="Proteomes" id="UP000327000">
    <property type="component" value="Unassembled WGS sequence"/>
</dbReference>
<feature type="compositionally biased region" description="Basic and acidic residues" evidence="1">
    <location>
        <begin position="24"/>
        <end position="35"/>
    </location>
</feature>
<keyword evidence="3" id="KW-1185">Reference proteome</keyword>
<feature type="region of interest" description="Disordered" evidence="1">
    <location>
        <begin position="68"/>
        <end position="100"/>
    </location>
</feature>
<evidence type="ECO:0000313" key="3">
    <source>
        <dbReference type="Proteomes" id="UP000327000"/>
    </source>
</evidence>
<evidence type="ECO:0000256" key="1">
    <source>
        <dbReference type="SAM" id="MobiDB-lite"/>
    </source>
</evidence>